<keyword evidence="2" id="KW-1185">Reference proteome</keyword>
<protein>
    <recommendedName>
        <fullName evidence="3">DUF2793 domain-containing protein</fullName>
    </recommendedName>
</protein>
<evidence type="ECO:0000313" key="2">
    <source>
        <dbReference type="Proteomes" id="UP000251956"/>
    </source>
</evidence>
<dbReference type="Proteomes" id="UP000251956">
    <property type="component" value="Unassembled WGS sequence"/>
</dbReference>
<evidence type="ECO:0000313" key="1">
    <source>
        <dbReference type="EMBL" id="RAZ75847.1"/>
    </source>
</evidence>
<accession>A0A330GU24</accession>
<sequence>MTLIYSDGTVSVTNGDANVSGTGTAWAVSGIAGGLFSCNGLSVPIASVTDDSTLVLAYVWPGASGAAQIYAIQRENSVAANIVDVYDKLSQVLRQLALAGIHPSAVGTIAERNALTLGVSDKDFIFLYLEIGFDLAFYRWTGTAWQGPFALKGADGPPGQSAPGASGYRFRYSTTTTAADPGSGKLRFNNPTLSSATALYLSETTDQSQGVAAYIAAWFGSGSTIKGTLRLIKELDPSVFAIFNITGSLTDNGTWDTVTVVHLASSGALVDNDLVRIEFVRTGDVGNTGPAAAPIFTYSTTTADADPGSGVFRFDNATLASATKAYVDNLNAGGSDSSAWLDSFDDATSVVKGVLILQCTTTVGVGGAFYVTGTVGNGTGYRKLSLTPIATWGVWANGQTFSWMFTRTGDKGDPVGYRMAFSTTTTDADPGNGIVQANNTTFASVTQLFVDNLDATGATITAFLDSFDDSTTTANRGRLRLSSAADPTIYQEYIVTGVVVDGTGYRKVPVTPVASAGALANGLGIVVTFWRTGDKGADGTGTGDVSGPGVSVADRIAVFNGTTGKLIKDGGALVSDLAPKANATFTGTFDIPANALALSRLVDSAALSVLGRSANSSGPRADIAAGADDTLLRRVSSALGFGQLTAGMVPAGILTYAMLASGAIASNSEFQLGTASKLLSAAALKSTVAYQALTDAATITWDMSLGNNGSVALAGNRTMGNPTNANPLFGFVWKITATTSTRTLDKGTNYVLAAGVESFPISIATTETVFIIGFVDTSSRIVITGVIRT</sequence>
<proteinExistence type="predicted"/>
<name>A0A330GU24_9HYPH</name>
<organism evidence="1 2">
    <name type="scientific">Mesorhizobium atlanticum</name>
    <dbReference type="NCBI Taxonomy" id="2233532"/>
    <lineage>
        <taxon>Bacteria</taxon>
        <taxon>Pseudomonadati</taxon>
        <taxon>Pseudomonadota</taxon>
        <taxon>Alphaproteobacteria</taxon>
        <taxon>Hyphomicrobiales</taxon>
        <taxon>Phyllobacteriaceae</taxon>
        <taxon>Mesorhizobium</taxon>
    </lineage>
</organism>
<dbReference type="OrthoDB" id="8101402at2"/>
<gene>
    <name evidence="1" type="ORF">DPM35_13950</name>
</gene>
<dbReference type="RefSeq" id="WP_112127874.1">
    <property type="nucleotide sequence ID" value="NZ_QMBQ01000004.1"/>
</dbReference>
<dbReference type="AlphaFoldDB" id="A0A330GU24"/>
<evidence type="ECO:0008006" key="3">
    <source>
        <dbReference type="Google" id="ProtNLM"/>
    </source>
</evidence>
<reference evidence="2" key="1">
    <citation type="submission" date="2018-06" db="EMBL/GenBank/DDBJ databases">
        <authorList>
            <person name="Helene L.C."/>
            <person name="Dall'Agnol R."/>
            <person name="Delamuta J.R."/>
            <person name="Hungria M."/>
        </authorList>
    </citation>
    <scope>NUCLEOTIDE SEQUENCE [LARGE SCALE GENOMIC DNA]</scope>
    <source>
        <strain evidence="2">CNPSo 3140</strain>
    </source>
</reference>
<comment type="caution">
    <text evidence="1">The sequence shown here is derived from an EMBL/GenBank/DDBJ whole genome shotgun (WGS) entry which is preliminary data.</text>
</comment>
<reference evidence="1 2" key="2">
    <citation type="submission" date="2018-07" db="EMBL/GenBank/DDBJ databases">
        <title>Diversity of Mesorhizobium strains in Brazil.</title>
        <authorList>
            <person name="Helene L.C.F."/>
            <person name="Dall'Agnol R."/>
            <person name="Delamuta J.R.M."/>
            <person name="Hungria M."/>
        </authorList>
    </citation>
    <scope>NUCLEOTIDE SEQUENCE [LARGE SCALE GENOMIC DNA]</scope>
    <source>
        <strain evidence="1 2">CNPSo 3140</strain>
    </source>
</reference>
<dbReference type="EMBL" id="QMBQ01000004">
    <property type="protein sequence ID" value="RAZ75847.1"/>
    <property type="molecule type" value="Genomic_DNA"/>
</dbReference>